<sequence length="130" mass="13800">MAKRSKSEDDATYKASNSSEQDDVVSDLEARETSPSTDNDAGDREALREVFTGGITQEACHVSPPSGSANVSSRLTYSDPPSLPTPSARCHTFCSRGGTIPKSSFENAALVSFKTTTCAPLKIKRKANGL</sequence>
<accession>A0A834H561</accession>
<proteinExistence type="predicted"/>
<dbReference type="OrthoDB" id="10587405at2759"/>
<name>A0A834H561_RHOSS</name>
<organism evidence="2 3">
    <name type="scientific">Rhododendron simsii</name>
    <name type="common">Sims's rhododendron</name>
    <dbReference type="NCBI Taxonomy" id="118357"/>
    <lineage>
        <taxon>Eukaryota</taxon>
        <taxon>Viridiplantae</taxon>
        <taxon>Streptophyta</taxon>
        <taxon>Embryophyta</taxon>
        <taxon>Tracheophyta</taxon>
        <taxon>Spermatophyta</taxon>
        <taxon>Magnoliopsida</taxon>
        <taxon>eudicotyledons</taxon>
        <taxon>Gunneridae</taxon>
        <taxon>Pentapetalae</taxon>
        <taxon>asterids</taxon>
        <taxon>Ericales</taxon>
        <taxon>Ericaceae</taxon>
        <taxon>Ericoideae</taxon>
        <taxon>Rhodoreae</taxon>
        <taxon>Rhododendron</taxon>
    </lineage>
</organism>
<feature type="compositionally biased region" description="Basic and acidic residues" evidence="1">
    <location>
        <begin position="1"/>
        <end position="12"/>
    </location>
</feature>
<keyword evidence="3" id="KW-1185">Reference proteome</keyword>
<evidence type="ECO:0000313" key="2">
    <source>
        <dbReference type="EMBL" id="KAF7147931.1"/>
    </source>
</evidence>
<feature type="compositionally biased region" description="Polar residues" evidence="1">
    <location>
        <begin position="65"/>
        <end position="76"/>
    </location>
</feature>
<dbReference type="EMBL" id="WJXA01000003">
    <property type="protein sequence ID" value="KAF7147931.1"/>
    <property type="molecule type" value="Genomic_DNA"/>
</dbReference>
<evidence type="ECO:0000256" key="1">
    <source>
        <dbReference type="SAM" id="MobiDB-lite"/>
    </source>
</evidence>
<protein>
    <submittedName>
        <fullName evidence="2">Uncharacterized protein</fullName>
    </submittedName>
</protein>
<feature type="region of interest" description="Disordered" evidence="1">
    <location>
        <begin position="1"/>
        <end position="86"/>
    </location>
</feature>
<dbReference type="AlphaFoldDB" id="A0A834H561"/>
<comment type="caution">
    <text evidence="2">The sequence shown here is derived from an EMBL/GenBank/DDBJ whole genome shotgun (WGS) entry which is preliminary data.</text>
</comment>
<reference evidence="2" key="1">
    <citation type="submission" date="2019-11" db="EMBL/GenBank/DDBJ databases">
        <authorList>
            <person name="Liu Y."/>
            <person name="Hou J."/>
            <person name="Li T.-Q."/>
            <person name="Guan C.-H."/>
            <person name="Wu X."/>
            <person name="Wu H.-Z."/>
            <person name="Ling F."/>
            <person name="Zhang R."/>
            <person name="Shi X.-G."/>
            <person name="Ren J.-P."/>
            <person name="Chen E.-F."/>
            <person name="Sun J.-M."/>
        </authorList>
    </citation>
    <scope>NUCLEOTIDE SEQUENCE</scope>
    <source>
        <strain evidence="2">Adult_tree_wgs_1</strain>
        <tissue evidence="2">Leaves</tissue>
    </source>
</reference>
<dbReference type="Proteomes" id="UP000626092">
    <property type="component" value="Unassembled WGS sequence"/>
</dbReference>
<gene>
    <name evidence="2" type="ORF">RHSIM_Rhsim03G0249300</name>
</gene>
<evidence type="ECO:0000313" key="3">
    <source>
        <dbReference type="Proteomes" id="UP000626092"/>
    </source>
</evidence>